<name>A0ABR4PWH1_9HELO</name>
<evidence type="ECO:0000313" key="1">
    <source>
        <dbReference type="EMBL" id="KAL3427629.1"/>
    </source>
</evidence>
<dbReference type="Proteomes" id="UP001629113">
    <property type="component" value="Unassembled WGS sequence"/>
</dbReference>
<organism evidence="1 2">
    <name type="scientific">Phlyctema vagabunda</name>
    <dbReference type="NCBI Taxonomy" id="108571"/>
    <lineage>
        <taxon>Eukaryota</taxon>
        <taxon>Fungi</taxon>
        <taxon>Dikarya</taxon>
        <taxon>Ascomycota</taxon>
        <taxon>Pezizomycotina</taxon>
        <taxon>Leotiomycetes</taxon>
        <taxon>Helotiales</taxon>
        <taxon>Dermateaceae</taxon>
        <taxon>Phlyctema</taxon>
    </lineage>
</organism>
<evidence type="ECO:0000313" key="2">
    <source>
        <dbReference type="Proteomes" id="UP001629113"/>
    </source>
</evidence>
<comment type="caution">
    <text evidence="1">The sequence shown here is derived from an EMBL/GenBank/DDBJ whole genome shotgun (WGS) entry which is preliminary data.</text>
</comment>
<protein>
    <submittedName>
        <fullName evidence="1">Uncharacterized protein</fullName>
    </submittedName>
</protein>
<proteinExistence type="predicted"/>
<dbReference type="EMBL" id="JBFCZG010000001">
    <property type="protein sequence ID" value="KAL3427629.1"/>
    <property type="molecule type" value="Genomic_DNA"/>
</dbReference>
<accession>A0ABR4PWH1</accession>
<sequence length="76" mass="8748">MSRVRLAPEGHQTIFLPFSSSLSKDNYARQVNNRWCGGLCACNRRWLQKLSEEVNCRTTGTFIGTRWIWSRSANLA</sequence>
<reference evidence="1 2" key="1">
    <citation type="submission" date="2024-06" db="EMBL/GenBank/DDBJ databases">
        <title>Complete genome of Phlyctema vagabunda strain 19-DSS-EL-015.</title>
        <authorList>
            <person name="Fiorenzani C."/>
        </authorList>
    </citation>
    <scope>NUCLEOTIDE SEQUENCE [LARGE SCALE GENOMIC DNA]</scope>
    <source>
        <strain evidence="1 2">19-DSS-EL-015</strain>
    </source>
</reference>
<gene>
    <name evidence="1" type="ORF">PVAG01_01138</name>
</gene>
<keyword evidence="2" id="KW-1185">Reference proteome</keyword>